<evidence type="ECO:0000259" key="2">
    <source>
        <dbReference type="Pfam" id="PF14576"/>
    </source>
</evidence>
<dbReference type="GO" id="GO:0010088">
    <property type="term" value="P:phloem development"/>
    <property type="evidence" value="ECO:0007669"/>
    <property type="project" value="InterPro"/>
</dbReference>
<dbReference type="InterPro" id="IPR027942">
    <property type="entry name" value="SEO_N"/>
</dbReference>
<dbReference type="Proteomes" id="UP001141806">
    <property type="component" value="Unassembled WGS sequence"/>
</dbReference>
<dbReference type="PANTHER" id="PTHR33232:SF20">
    <property type="entry name" value="PROTEIN SIEVE ELEMENT OCCLUSION B-LIKE"/>
    <property type="match status" value="1"/>
</dbReference>
<dbReference type="InterPro" id="IPR039299">
    <property type="entry name" value="SEOA"/>
</dbReference>
<dbReference type="EMBL" id="JAMYWD010000003">
    <property type="protein sequence ID" value="KAJ4975738.1"/>
    <property type="molecule type" value="Genomic_DNA"/>
</dbReference>
<evidence type="ECO:0000256" key="1">
    <source>
        <dbReference type="SAM" id="SignalP"/>
    </source>
</evidence>
<proteinExistence type="predicted"/>
<dbReference type="AlphaFoldDB" id="A0A9Q0KRX6"/>
<feature type="domain" description="Sieve element occlusion N-terminal" evidence="2">
    <location>
        <begin position="80"/>
        <end position="131"/>
    </location>
</feature>
<keyword evidence="1" id="KW-0732">Signal</keyword>
<feature type="domain" description="Sieve element occlusion N-terminal" evidence="2">
    <location>
        <begin position="1"/>
        <end position="75"/>
    </location>
</feature>
<keyword evidence="4" id="KW-1185">Reference proteome</keyword>
<sequence>MLLQYSWEMKMVLALAAFVIIYGESLSTADQTNPLAKSIKPLKQLPGKSKLSKIRSLIHSIVKITNKIFDINDLMNLNYNLIYNLQLQVWCKYLGGGDVNSKMMALFKTLSPYSWEVKMVLALAAFAIIYEES</sequence>
<dbReference type="PANTHER" id="PTHR33232">
    <property type="entry name" value="PROTEIN SIEVE ELEMENT OCCLUSION B-LIKE"/>
    <property type="match status" value="1"/>
</dbReference>
<reference evidence="3" key="1">
    <citation type="journal article" date="2023" name="Plant J.">
        <title>The genome of the king protea, Protea cynaroides.</title>
        <authorList>
            <person name="Chang J."/>
            <person name="Duong T.A."/>
            <person name="Schoeman C."/>
            <person name="Ma X."/>
            <person name="Roodt D."/>
            <person name="Barker N."/>
            <person name="Li Z."/>
            <person name="Van de Peer Y."/>
            <person name="Mizrachi E."/>
        </authorList>
    </citation>
    <scope>NUCLEOTIDE SEQUENCE</scope>
    <source>
        <tissue evidence="3">Young leaves</tissue>
    </source>
</reference>
<feature type="signal peptide" evidence="1">
    <location>
        <begin position="1"/>
        <end position="23"/>
    </location>
</feature>
<accession>A0A9Q0KRX6</accession>
<dbReference type="OrthoDB" id="1433562at2759"/>
<comment type="caution">
    <text evidence="3">The sequence shown here is derived from an EMBL/GenBank/DDBJ whole genome shotgun (WGS) entry which is preliminary data.</text>
</comment>
<protein>
    <recommendedName>
        <fullName evidence="2">Sieve element occlusion N-terminal domain-containing protein</fullName>
    </recommendedName>
</protein>
<dbReference type="Pfam" id="PF14576">
    <property type="entry name" value="SEO_N"/>
    <property type="match status" value="2"/>
</dbReference>
<evidence type="ECO:0000313" key="3">
    <source>
        <dbReference type="EMBL" id="KAJ4975738.1"/>
    </source>
</evidence>
<feature type="chain" id="PRO_5040497274" description="Sieve element occlusion N-terminal domain-containing protein" evidence="1">
    <location>
        <begin position="24"/>
        <end position="133"/>
    </location>
</feature>
<gene>
    <name evidence="3" type="ORF">NE237_000844</name>
</gene>
<evidence type="ECO:0000313" key="4">
    <source>
        <dbReference type="Proteomes" id="UP001141806"/>
    </source>
</evidence>
<name>A0A9Q0KRX6_9MAGN</name>
<organism evidence="3 4">
    <name type="scientific">Protea cynaroides</name>
    <dbReference type="NCBI Taxonomy" id="273540"/>
    <lineage>
        <taxon>Eukaryota</taxon>
        <taxon>Viridiplantae</taxon>
        <taxon>Streptophyta</taxon>
        <taxon>Embryophyta</taxon>
        <taxon>Tracheophyta</taxon>
        <taxon>Spermatophyta</taxon>
        <taxon>Magnoliopsida</taxon>
        <taxon>Proteales</taxon>
        <taxon>Proteaceae</taxon>
        <taxon>Protea</taxon>
    </lineage>
</organism>